<proteinExistence type="inferred from homology"/>
<keyword evidence="5" id="KW-1185">Reference proteome</keyword>
<gene>
    <name evidence="4" type="ORF">NP493_356g01009</name>
</gene>
<dbReference type="InterPro" id="IPR029055">
    <property type="entry name" value="Ntn_hydrolases_N"/>
</dbReference>
<evidence type="ECO:0000313" key="5">
    <source>
        <dbReference type="Proteomes" id="UP001209878"/>
    </source>
</evidence>
<dbReference type="Pfam" id="PF01112">
    <property type="entry name" value="Asparaginase_2"/>
    <property type="match status" value="1"/>
</dbReference>
<reference evidence="4" key="1">
    <citation type="journal article" date="2023" name="Mol. Biol. Evol.">
        <title>Third-Generation Sequencing Reveals the Adaptive Role of the Epigenome in Three Deep-Sea Polychaetes.</title>
        <authorList>
            <person name="Perez M."/>
            <person name="Aroh O."/>
            <person name="Sun Y."/>
            <person name="Lan Y."/>
            <person name="Juniper S.K."/>
            <person name="Young C.R."/>
            <person name="Angers B."/>
            <person name="Qian P.Y."/>
        </authorList>
    </citation>
    <scope>NUCLEOTIDE SEQUENCE</scope>
    <source>
        <strain evidence="4">R07B-5</strain>
    </source>
</reference>
<dbReference type="GO" id="GO:0051604">
    <property type="term" value="P:protein maturation"/>
    <property type="evidence" value="ECO:0007669"/>
    <property type="project" value="TreeGrafter"/>
</dbReference>
<dbReference type="Proteomes" id="UP001209878">
    <property type="component" value="Unassembled WGS sequence"/>
</dbReference>
<dbReference type="SUPFAM" id="SSF56235">
    <property type="entry name" value="N-terminal nucleophile aminohydrolases (Ntn hydrolases)"/>
    <property type="match status" value="1"/>
</dbReference>
<evidence type="ECO:0000256" key="1">
    <source>
        <dbReference type="ARBA" id="ARBA00010872"/>
    </source>
</evidence>
<sequence length="359" mass="38315">MSCDGKGFVAVHVGAGYHSPANSELYEKICKQACLQDSPWTNAGTGSNLTMQGTVECDASIMDGQSMQYGAVGALSGVKNPVLVAVNLLETQKQGTMSLGRIPPSTLVGDGARDWAVRNNIPTVRNQALLTDSSRKAFIKHKRKLDMLEEGFLNNHNHKARKTEDIELVQTNGSDDSLLQDTVGVICVDHSGGVVSAVSSGGIVLKQPGRLGQAALYGCGCWAENSTQEQVGVGISTSGCGEHLTKTLLARECALCLKNDDNPTTALSDTFESKFLRSPYIQTVEQKLGGALAVKVHTTDTCGEMEVEVLWAHTTDSMCVAFMSTESSHPKALISRLPEGKRCGKSYVVQSKCYTIAPS</sequence>
<accession>A0AAD9L3I0</accession>
<dbReference type="PANTHER" id="PTHR10188">
    <property type="entry name" value="L-ASPARAGINASE"/>
    <property type="match status" value="1"/>
</dbReference>
<comment type="similarity">
    <text evidence="1">Belongs to the Ntn-hydrolase family.</text>
</comment>
<dbReference type="AlphaFoldDB" id="A0AAD9L3I0"/>
<evidence type="ECO:0000313" key="4">
    <source>
        <dbReference type="EMBL" id="KAK2182401.1"/>
    </source>
</evidence>
<protein>
    <recommendedName>
        <fullName evidence="6">Threonine aspartase 1</fullName>
    </recommendedName>
</protein>
<evidence type="ECO:0000256" key="2">
    <source>
        <dbReference type="PIRSR" id="PIRSR600246-1"/>
    </source>
</evidence>
<feature type="active site" description="Nucleophile" evidence="2">
    <location>
        <position position="182"/>
    </location>
</feature>
<dbReference type="Gene3D" id="3.60.20.30">
    <property type="entry name" value="(Glycosyl)asparaginase"/>
    <property type="match status" value="1"/>
</dbReference>
<dbReference type="InterPro" id="IPR000246">
    <property type="entry name" value="Peptidase_T2"/>
</dbReference>
<dbReference type="PANTHER" id="PTHR10188:SF8">
    <property type="entry name" value="THREONINE ASPARTASE 1"/>
    <property type="match status" value="1"/>
</dbReference>
<dbReference type="GO" id="GO:0005737">
    <property type="term" value="C:cytoplasm"/>
    <property type="evidence" value="ECO:0007669"/>
    <property type="project" value="TreeGrafter"/>
</dbReference>
<name>A0AAD9L3I0_RIDPI</name>
<comment type="caution">
    <text evidence="4">The sequence shown here is derived from an EMBL/GenBank/DDBJ whole genome shotgun (WGS) entry which is preliminary data.</text>
</comment>
<organism evidence="4 5">
    <name type="scientific">Ridgeia piscesae</name>
    <name type="common">Tubeworm</name>
    <dbReference type="NCBI Taxonomy" id="27915"/>
    <lineage>
        <taxon>Eukaryota</taxon>
        <taxon>Metazoa</taxon>
        <taxon>Spiralia</taxon>
        <taxon>Lophotrochozoa</taxon>
        <taxon>Annelida</taxon>
        <taxon>Polychaeta</taxon>
        <taxon>Sedentaria</taxon>
        <taxon>Canalipalpata</taxon>
        <taxon>Sabellida</taxon>
        <taxon>Siboglinidae</taxon>
        <taxon>Ridgeia</taxon>
    </lineage>
</organism>
<dbReference type="FunFam" id="3.60.20.30:FF:000006">
    <property type="entry name" value="Threonine aspartase"/>
    <property type="match status" value="1"/>
</dbReference>
<dbReference type="GO" id="GO:0004298">
    <property type="term" value="F:threonine-type endopeptidase activity"/>
    <property type="evidence" value="ECO:0007669"/>
    <property type="project" value="InterPro"/>
</dbReference>
<evidence type="ECO:0000256" key="3">
    <source>
        <dbReference type="PIRSR" id="PIRSR600246-3"/>
    </source>
</evidence>
<dbReference type="CDD" id="cd04514">
    <property type="entry name" value="Taspase1_like"/>
    <property type="match status" value="1"/>
</dbReference>
<feature type="site" description="Cleavage; by autolysis" evidence="3">
    <location>
        <begin position="181"/>
        <end position="182"/>
    </location>
</feature>
<evidence type="ECO:0008006" key="6">
    <source>
        <dbReference type="Google" id="ProtNLM"/>
    </source>
</evidence>
<dbReference type="EMBL" id="JAODUO010000355">
    <property type="protein sequence ID" value="KAK2182401.1"/>
    <property type="molecule type" value="Genomic_DNA"/>
</dbReference>
<dbReference type="InterPro" id="IPR037464">
    <property type="entry name" value="Taspase1"/>
</dbReference>